<reference evidence="3 4" key="1">
    <citation type="submission" date="2019-05" db="EMBL/GenBank/DDBJ databases">
        <title>Marivita sp. nov. isolated from sea sediment.</title>
        <authorList>
            <person name="Kim W."/>
        </authorList>
    </citation>
    <scope>NUCLEOTIDE SEQUENCE [LARGE SCALE GENOMIC DNA]</scope>
    <source>
        <strain evidence="3 4">CAU 1492</strain>
    </source>
</reference>
<keyword evidence="1 3" id="KW-0378">Hydrolase</keyword>
<accession>A0ABY2XF31</accession>
<dbReference type="Pfam" id="PF20434">
    <property type="entry name" value="BD-FAE"/>
    <property type="match status" value="1"/>
</dbReference>
<name>A0ABY2XF31_9RHOB</name>
<dbReference type="Gene3D" id="3.40.50.1820">
    <property type="entry name" value="alpha/beta hydrolase"/>
    <property type="match status" value="1"/>
</dbReference>
<dbReference type="InterPro" id="IPR050300">
    <property type="entry name" value="GDXG_lipolytic_enzyme"/>
</dbReference>
<dbReference type="Proteomes" id="UP001191082">
    <property type="component" value="Unassembled WGS sequence"/>
</dbReference>
<dbReference type="PANTHER" id="PTHR48081">
    <property type="entry name" value="AB HYDROLASE SUPERFAMILY PROTEIN C4A8.06C"/>
    <property type="match status" value="1"/>
</dbReference>
<evidence type="ECO:0000313" key="3">
    <source>
        <dbReference type="EMBL" id="TMV15636.1"/>
    </source>
</evidence>
<sequence>MELDDAYANGAYIEGAEAYPDRWAALARDFTFAQTARGKARMGVPYGTGAREKFDLFLPEADAPRGLLIFVHGGYWLRFDRSDWSHLAKGALAHGFAVAMPSYDHCPDVRISKITQQIAQAVAAAAVLVDGPIALAGHSAGGHLVARMCAPGLLPPEVAVRLAHVMPISPLSDLHPLMQTSMNADLGLTEEEARAESPLFQPAPAVPVTVWVGADERPAFLDQARWLAETWGCGHVVAPGKHHFDVIDALAEPDSQMIATLVGG</sequence>
<evidence type="ECO:0000256" key="1">
    <source>
        <dbReference type="ARBA" id="ARBA00022801"/>
    </source>
</evidence>
<dbReference type="PANTHER" id="PTHR48081:SF33">
    <property type="entry name" value="KYNURENINE FORMAMIDASE"/>
    <property type="match status" value="1"/>
</dbReference>
<proteinExistence type="predicted"/>
<dbReference type="GO" id="GO:0016787">
    <property type="term" value="F:hydrolase activity"/>
    <property type="evidence" value="ECO:0007669"/>
    <property type="project" value="UniProtKB-KW"/>
</dbReference>
<gene>
    <name evidence="3" type="ORF">FGK64_06710</name>
</gene>
<dbReference type="InterPro" id="IPR049492">
    <property type="entry name" value="BD-FAE-like_dom"/>
</dbReference>
<dbReference type="InterPro" id="IPR029058">
    <property type="entry name" value="AB_hydrolase_fold"/>
</dbReference>
<comment type="caution">
    <text evidence="3">The sequence shown here is derived from an EMBL/GenBank/DDBJ whole genome shotgun (WGS) entry which is preliminary data.</text>
</comment>
<evidence type="ECO:0000259" key="2">
    <source>
        <dbReference type="Pfam" id="PF20434"/>
    </source>
</evidence>
<protein>
    <submittedName>
        <fullName evidence="3">Alpha/beta hydrolase</fullName>
    </submittedName>
</protein>
<organism evidence="3 4">
    <name type="scientific">Arenibacterium halophilum</name>
    <dbReference type="NCBI Taxonomy" id="2583821"/>
    <lineage>
        <taxon>Bacteria</taxon>
        <taxon>Pseudomonadati</taxon>
        <taxon>Pseudomonadota</taxon>
        <taxon>Alphaproteobacteria</taxon>
        <taxon>Rhodobacterales</taxon>
        <taxon>Paracoccaceae</taxon>
        <taxon>Arenibacterium</taxon>
    </lineage>
</organism>
<dbReference type="SUPFAM" id="SSF53474">
    <property type="entry name" value="alpha/beta-Hydrolases"/>
    <property type="match status" value="1"/>
</dbReference>
<dbReference type="EMBL" id="VCPC01000001">
    <property type="protein sequence ID" value="TMV15636.1"/>
    <property type="molecule type" value="Genomic_DNA"/>
</dbReference>
<evidence type="ECO:0000313" key="4">
    <source>
        <dbReference type="Proteomes" id="UP001191082"/>
    </source>
</evidence>
<feature type="domain" description="BD-FAE-like" evidence="2">
    <location>
        <begin position="55"/>
        <end position="146"/>
    </location>
</feature>
<keyword evidence="4" id="KW-1185">Reference proteome</keyword>
<dbReference type="RefSeq" id="WP_138862978.1">
    <property type="nucleotide sequence ID" value="NZ_VCPC01000001.1"/>
</dbReference>